<organism evidence="1 2">
    <name type="scientific">Marasmiellus scandens</name>
    <dbReference type="NCBI Taxonomy" id="2682957"/>
    <lineage>
        <taxon>Eukaryota</taxon>
        <taxon>Fungi</taxon>
        <taxon>Dikarya</taxon>
        <taxon>Basidiomycota</taxon>
        <taxon>Agaricomycotina</taxon>
        <taxon>Agaricomycetes</taxon>
        <taxon>Agaricomycetidae</taxon>
        <taxon>Agaricales</taxon>
        <taxon>Marasmiineae</taxon>
        <taxon>Omphalotaceae</taxon>
        <taxon>Marasmiellus</taxon>
    </lineage>
</organism>
<protein>
    <submittedName>
        <fullName evidence="1">Uncharacterized protein</fullName>
    </submittedName>
</protein>
<evidence type="ECO:0000313" key="2">
    <source>
        <dbReference type="Proteomes" id="UP001498398"/>
    </source>
</evidence>
<comment type="caution">
    <text evidence="1">The sequence shown here is derived from an EMBL/GenBank/DDBJ whole genome shotgun (WGS) entry which is preliminary data.</text>
</comment>
<proteinExistence type="predicted"/>
<name>A0ABR1IXU5_9AGAR</name>
<accession>A0ABR1IXU5</accession>
<gene>
    <name evidence="1" type="ORF">VKT23_015900</name>
</gene>
<dbReference type="Proteomes" id="UP001498398">
    <property type="component" value="Unassembled WGS sequence"/>
</dbReference>
<keyword evidence="2" id="KW-1185">Reference proteome</keyword>
<reference evidence="1 2" key="1">
    <citation type="submission" date="2024-01" db="EMBL/GenBank/DDBJ databases">
        <title>A draft genome for the cacao thread blight pathogen Marasmiellus scandens.</title>
        <authorList>
            <person name="Baruah I.K."/>
            <person name="Leung J."/>
            <person name="Bukari Y."/>
            <person name="Amoako-Attah I."/>
            <person name="Meinhardt L.W."/>
            <person name="Bailey B.A."/>
            <person name="Cohen S.P."/>
        </authorList>
    </citation>
    <scope>NUCLEOTIDE SEQUENCE [LARGE SCALE GENOMIC DNA]</scope>
    <source>
        <strain evidence="1 2">GH-19</strain>
    </source>
</reference>
<sequence>MIMIFADCNDNQELYLQVLAVVRLVLRDTSHCEGTADLLILQAQKEAILNAMVYTGVEEYSVPRFVSMFLSHLRSTFREERSLVQFHKLYFHLYLLKFTTSEFDTFREAYALQSTPTFLIEVLNYLLAPKTLLFVKSGGVKKSKRGLHERQTPVVDIKSIQNIASSITFGFQQITLYLLNHPRHIAGMVDAGLLLVILRSASLFHAVDLRDHFSSKLKREMTSMLARTLQIMLPYTSFKDVLRVLRTKARDMLLDGVQENLSVVRGTIFFEMWHTFMREVAPTDDSKRQMVKGFFQAFLTMQCSNPEVDVIISLSNSLFLIRTISTAVF</sequence>
<evidence type="ECO:0000313" key="1">
    <source>
        <dbReference type="EMBL" id="KAK7442956.1"/>
    </source>
</evidence>
<dbReference type="EMBL" id="JBANRG010000056">
    <property type="protein sequence ID" value="KAK7442956.1"/>
    <property type="molecule type" value="Genomic_DNA"/>
</dbReference>